<feature type="compositionally biased region" description="Gly residues" evidence="1">
    <location>
        <begin position="239"/>
        <end position="250"/>
    </location>
</feature>
<dbReference type="AlphaFoldDB" id="A0A0P1IB85"/>
<dbReference type="GeneID" id="83881638"/>
<keyword evidence="3" id="KW-1185">Reference proteome</keyword>
<accession>A0A0P1IB85</accession>
<proteinExistence type="predicted"/>
<evidence type="ECO:0000313" key="2">
    <source>
        <dbReference type="EMBL" id="CUK02620.1"/>
    </source>
</evidence>
<name>A0A0P1IB85_9RHOB</name>
<evidence type="ECO:0000313" key="3">
    <source>
        <dbReference type="Proteomes" id="UP000051870"/>
    </source>
</evidence>
<reference evidence="3" key="1">
    <citation type="submission" date="2015-09" db="EMBL/GenBank/DDBJ databases">
        <authorList>
            <person name="Rodrigo-Torres Lidia"/>
            <person name="Arahal R.David."/>
        </authorList>
    </citation>
    <scope>NUCLEOTIDE SEQUENCE [LARGE SCALE GENOMIC DNA]</scope>
    <source>
        <strain evidence="3">CECT 7735</strain>
    </source>
</reference>
<dbReference type="STRING" id="1715693.PH7735_02627"/>
<evidence type="ECO:0000256" key="1">
    <source>
        <dbReference type="SAM" id="MobiDB-lite"/>
    </source>
</evidence>
<protein>
    <submittedName>
        <fullName evidence="2">Uncharacterized protein</fullName>
    </submittedName>
</protein>
<feature type="compositionally biased region" description="Basic and acidic residues" evidence="1">
    <location>
        <begin position="387"/>
        <end position="398"/>
    </location>
</feature>
<feature type="compositionally biased region" description="Low complexity" evidence="1">
    <location>
        <begin position="251"/>
        <end position="260"/>
    </location>
</feature>
<feature type="region of interest" description="Disordered" evidence="1">
    <location>
        <begin position="236"/>
        <end position="278"/>
    </location>
</feature>
<feature type="region of interest" description="Disordered" evidence="1">
    <location>
        <begin position="729"/>
        <end position="787"/>
    </location>
</feature>
<dbReference type="RefSeq" id="WP_058311775.1">
    <property type="nucleotide sequence ID" value="NZ_CYTW01000002.1"/>
</dbReference>
<dbReference type="Proteomes" id="UP000051870">
    <property type="component" value="Unassembled WGS sequence"/>
</dbReference>
<gene>
    <name evidence="2" type="ORF">PH7735_02627</name>
</gene>
<dbReference type="EMBL" id="CYTW01000002">
    <property type="protein sequence ID" value="CUK02620.1"/>
    <property type="molecule type" value="Genomic_DNA"/>
</dbReference>
<feature type="region of interest" description="Disordered" evidence="1">
    <location>
        <begin position="370"/>
        <end position="402"/>
    </location>
</feature>
<sequence length="892" mass="94612">MTKGTFEDFRDAMRAFESGWDKDRYESGNIQDWQLDEWAGGTVTDFYPGYSSWGDLTPDEWDAMSYRSMNSLGFVGYQFGEALLIDLGYYDDDVFYGNGASTNTWDGVWTGKNGVTSLEEFMTAEAQEQAIQEAFGYNLKIISEGLANSGESLSDYIGTTRTYVQDGEEITVTITETGLMAAAHLRGAYGTLALLQSNDVSTDEYGTSILKYIDDFGGYDSPTVDEMIAIFEETLTGDEGVGTPDGGTGTGDSSDTGSDGGTDDTSGDSSNSGDAFDNSDITSASADVVLTWAWGENRVVDPFDPENETLFIDWISADQLEITETDAGVVFTLASNSQSLTLGGVTLSALNAQNIHALDTSLRSELATLIGEGSSDGGDTGDDDQGGDDHGGGDDGHGDMTGMMYTLSLSSQSTQIDGFDPAMDMIHIEAGVTGDQFEIFEESGDALGLTTRLVITDASGTILSTTILTGVGLDDLDVGNFSIAEETTQNEIAAALGSTIDAPAEGTGYEVVYDSDGSDPATVTGTTAQGGTMYRADTNADDIVGFDASVDQIDFGGTSVHGMIVTKTAAGEVAIDSPWSAQLQIVQGVTFQDITIDTMGVVGNEHLRQDIGGVLSWELGIGPRDSDTIYVRSHEYGVSEVVDNFDVSTMKLSFLYFGTRERLSVEDTDAGLVISSLPTGQSLTLTGVTLAELRPGQVEFHHDQVMEDNLETPFGFSQDDVTLVSREGLLTPEAPEGETTDGYQTRDGVFDAPDDGGGDDNGEGGDGGPDDGDTGSDGGSGTDPNDTFVFAEGLDRAEVSWSWNTQTSILNFEADEDLIDFTSLQASDVAVSEVGDDLLIEVLNNGGRSLQFDGLQAEDLSMQNLTANDWNQILDPTSALVLQLQDLGLDLG</sequence>
<organism evidence="2 3">
    <name type="scientific">Shimia thalassica</name>
    <dbReference type="NCBI Taxonomy" id="1715693"/>
    <lineage>
        <taxon>Bacteria</taxon>
        <taxon>Pseudomonadati</taxon>
        <taxon>Pseudomonadota</taxon>
        <taxon>Alphaproteobacteria</taxon>
        <taxon>Rhodobacterales</taxon>
        <taxon>Roseobacteraceae</taxon>
    </lineage>
</organism>
<feature type="compositionally biased region" description="Acidic residues" evidence="1">
    <location>
        <begin position="752"/>
        <end position="774"/>
    </location>
</feature>